<keyword evidence="2" id="KW-1185">Reference proteome</keyword>
<reference evidence="1" key="3">
    <citation type="submission" date="2022-06" db="UniProtKB">
        <authorList>
            <consortium name="EnsemblPlants"/>
        </authorList>
    </citation>
    <scope>IDENTIFICATION</scope>
</reference>
<reference evidence="2" key="1">
    <citation type="journal article" date="2013" name="Nature">
        <title>Draft genome of the wheat A-genome progenitor Triticum urartu.</title>
        <authorList>
            <person name="Ling H.Q."/>
            <person name="Zhao S."/>
            <person name="Liu D."/>
            <person name="Wang J."/>
            <person name="Sun H."/>
            <person name="Zhang C."/>
            <person name="Fan H."/>
            <person name="Li D."/>
            <person name="Dong L."/>
            <person name="Tao Y."/>
            <person name="Gao C."/>
            <person name="Wu H."/>
            <person name="Li Y."/>
            <person name="Cui Y."/>
            <person name="Guo X."/>
            <person name="Zheng S."/>
            <person name="Wang B."/>
            <person name="Yu K."/>
            <person name="Liang Q."/>
            <person name="Yang W."/>
            <person name="Lou X."/>
            <person name="Chen J."/>
            <person name="Feng M."/>
            <person name="Jian J."/>
            <person name="Zhang X."/>
            <person name="Luo G."/>
            <person name="Jiang Y."/>
            <person name="Liu J."/>
            <person name="Wang Z."/>
            <person name="Sha Y."/>
            <person name="Zhang B."/>
            <person name="Wu H."/>
            <person name="Tang D."/>
            <person name="Shen Q."/>
            <person name="Xue P."/>
            <person name="Zou S."/>
            <person name="Wang X."/>
            <person name="Liu X."/>
            <person name="Wang F."/>
            <person name="Yang Y."/>
            <person name="An X."/>
            <person name="Dong Z."/>
            <person name="Zhang K."/>
            <person name="Zhang X."/>
            <person name="Luo M.C."/>
            <person name="Dvorak J."/>
            <person name="Tong Y."/>
            <person name="Wang J."/>
            <person name="Yang H."/>
            <person name="Li Z."/>
            <person name="Wang D."/>
            <person name="Zhang A."/>
            <person name="Wang J."/>
        </authorList>
    </citation>
    <scope>NUCLEOTIDE SEQUENCE</scope>
    <source>
        <strain evidence="2">cv. G1812</strain>
    </source>
</reference>
<dbReference type="Proteomes" id="UP000015106">
    <property type="component" value="Chromosome 2"/>
</dbReference>
<name>A0A8R7PEZ7_TRIUA</name>
<sequence>METYKPQLSSSAFDCIPGMSGASSSTSLIDSPATSAIFTPNTPNMHQVQPGNSSGSLAIGYQTHTGEVCSCLNLPSTMLFVRFDCQ</sequence>
<dbReference type="Gramene" id="TuG1812G0200002901.01.T02">
    <property type="protein sequence ID" value="TuG1812G0200002901.01.T02.cds270485"/>
    <property type="gene ID" value="TuG1812G0200002901.01"/>
</dbReference>
<organism evidence="1 2">
    <name type="scientific">Triticum urartu</name>
    <name type="common">Red wild einkorn</name>
    <name type="synonym">Crithodium urartu</name>
    <dbReference type="NCBI Taxonomy" id="4572"/>
    <lineage>
        <taxon>Eukaryota</taxon>
        <taxon>Viridiplantae</taxon>
        <taxon>Streptophyta</taxon>
        <taxon>Embryophyta</taxon>
        <taxon>Tracheophyta</taxon>
        <taxon>Spermatophyta</taxon>
        <taxon>Magnoliopsida</taxon>
        <taxon>Liliopsida</taxon>
        <taxon>Poales</taxon>
        <taxon>Poaceae</taxon>
        <taxon>BOP clade</taxon>
        <taxon>Pooideae</taxon>
        <taxon>Triticodae</taxon>
        <taxon>Triticeae</taxon>
        <taxon>Triticinae</taxon>
        <taxon>Triticum</taxon>
    </lineage>
</organism>
<reference evidence="1" key="2">
    <citation type="submission" date="2018-03" db="EMBL/GenBank/DDBJ databases">
        <title>The Triticum urartu genome reveals the dynamic nature of wheat genome evolution.</title>
        <authorList>
            <person name="Ling H."/>
            <person name="Ma B."/>
            <person name="Shi X."/>
            <person name="Liu H."/>
            <person name="Dong L."/>
            <person name="Sun H."/>
            <person name="Cao Y."/>
            <person name="Gao Q."/>
            <person name="Zheng S."/>
            <person name="Li Y."/>
            <person name="Yu Y."/>
            <person name="Du H."/>
            <person name="Qi M."/>
            <person name="Li Y."/>
            <person name="Yu H."/>
            <person name="Cui Y."/>
            <person name="Wang N."/>
            <person name="Chen C."/>
            <person name="Wu H."/>
            <person name="Zhao Y."/>
            <person name="Zhang J."/>
            <person name="Li Y."/>
            <person name="Zhou W."/>
            <person name="Zhang B."/>
            <person name="Hu W."/>
            <person name="Eijk M."/>
            <person name="Tang J."/>
            <person name="Witsenboer H."/>
            <person name="Zhao S."/>
            <person name="Li Z."/>
            <person name="Zhang A."/>
            <person name="Wang D."/>
            <person name="Liang C."/>
        </authorList>
    </citation>
    <scope>NUCLEOTIDE SEQUENCE [LARGE SCALE GENOMIC DNA]</scope>
    <source>
        <strain evidence="1">cv. G1812</strain>
    </source>
</reference>
<evidence type="ECO:0000313" key="1">
    <source>
        <dbReference type="EnsemblPlants" id="TuG1812G0200002901.01.T02.cds270485"/>
    </source>
</evidence>
<dbReference type="EnsemblPlants" id="TuG1812G0200002901.01.T02">
    <property type="protein sequence ID" value="TuG1812G0200002901.01.T02.cds270485"/>
    <property type="gene ID" value="TuG1812G0200002901.01"/>
</dbReference>
<protein>
    <submittedName>
        <fullName evidence="1">Uncharacterized protein</fullName>
    </submittedName>
</protein>
<proteinExistence type="predicted"/>
<evidence type="ECO:0000313" key="2">
    <source>
        <dbReference type="Proteomes" id="UP000015106"/>
    </source>
</evidence>
<accession>A0A8R7PEZ7</accession>
<dbReference type="AlphaFoldDB" id="A0A8R7PEZ7"/>